<dbReference type="InterPro" id="IPR011006">
    <property type="entry name" value="CheY-like_superfamily"/>
</dbReference>
<dbReference type="Proteomes" id="UP000048926">
    <property type="component" value="Unassembled WGS sequence"/>
</dbReference>
<proteinExistence type="predicted"/>
<evidence type="ECO:0000313" key="2">
    <source>
        <dbReference type="Proteomes" id="UP000048926"/>
    </source>
</evidence>
<protein>
    <recommendedName>
        <fullName evidence="3">Response regulatory domain-containing protein</fullName>
    </recommendedName>
</protein>
<evidence type="ECO:0000313" key="1">
    <source>
        <dbReference type="EMBL" id="CTQ42283.1"/>
    </source>
</evidence>
<name>A0A0M6XXR6_9HYPH</name>
<accession>A0A0M6XXR6</accession>
<dbReference type="Gene3D" id="3.40.50.2300">
    <property type="match status" value="1"/>
</dbReference>
<organism evidence="1 2">
    <name type="scientific">Roseibium aggregatum</name>
    <dbReference type="NCBI Taxonomy" id="187304"/>
    <lineage>
        <taxon>Bacteria</taxon>
        <taxon>Pseudomonadati</taxon>
        <taxon>Pseudomonadota</taxon>
        <taxon>Alphaproteobacteria</taxon>
        <taxon>Hyphomicrobiales</taxon>
        <taxon>Stappiaceae</taxon>
        <taxon>Roseibium</taxon>
    </lineage>
</organism>
<dbReference type="SUPFAM" id="SSF52172">
    <property type="entry name" value="CheY-like"/>
    <property type="match status" value="1"/>
</dbReference>
<reference evidence="2" key="1">
    <citation type="submission" date="2015-07" db="EMBL/GenBank/DDBJ databases">
        <authorList>
            <person name="Rodrigo-Torres Lidia"/>
            <person name="Arahal R.David."/>
        </authorList>
    </citation>
    <scope>NUCLEOTIDE SEQUENCE [LARGE SCALE GENOMIC DNA]</scope>
    <source>
        <strain evidence="2">CECT 4801</strain>
    </source>
</reference>
<evidence type="ECO:0008006" key="3">
    <source>
        <dbReference type="Google" id="ProtNLM"/>
    </source>
</evidence>
<dbReference type="EMBL" id="CXST01000001">
    <property type="protein sequence ID" value="CTQ42283.1"/>
    <property type="molecule type" value="Genomic_DNA"/>
</dbReference>
<dbReference type="STRING" id="187304.B0E33_26600"/>
<dbReference type="AlphaFoldDB" id="A0A0M6XXR6"/>
<keyword evidence="2" id="KW-1185">Reference proteome</keyword>
<sequence length="393" mass="43955">MDVETSLSWRGPYWYAGRRPRRSSNGDAPEDLDVSLISMFDRRSKLPMALPAAIVVDISILENDRRDEFFSWLLPQIRLLASEVPFYILTGSDDILPPGLQPTAIIDKVVPDEVLLMLICIHQRALLRSEEAQLRRRIFGRIPGFGSAPHHSGTSSLLVVGLSGRFLEWQDASEEKVEVVGAFDGSMAVEFMSKRAFDAVVIDAPFEDAVDYMQQIRRDARFAGLPVLAVCEREEDLVQLFRNGASDVLVGENRKETLASRLNSATRFGKRRRLADRVLAESHMWLRQQIHQGGLGVDEYTNYLEACSNGLAARGLDLWEMRLQPENFGIAVTSAEELEDINTTLLSIADATSRDEDLVCLVKDFGPVAVLKNEAGTTRLQKRISSILTHTVL</sequence>
<gene>
    <name evidence="1" type="ORF">LAL4801_00709</name>
</gene>